<evidence type="ECO:0000313" key="6">
    <source>
        <dbReference type="EMBL" id="SLM10825.1"/>
    </source>
</evidence>
<dbReference type="Gene3D" id="1.20.120.910">
    <property type="entry name" value="DksA, coiled-coil domain"/>
    <property type="match status" value="1"/>
</dbReference>
<feature type="domain" description="Zinc finger DksA/TraR C4-type" evidence="5">
    <location>
        <begin position="80"/>
        <end position="115"/>
    </location>
</feature>
<gene>
    <name evidence="6" type="ORF">SPIROBIBN47_150135</name>
</gene>
<dbReference type="PANTHER" id="PTHR33823">
    <property type="entry name" value="RNA POLYMERASE-BINDING TRANSCRIPTION FACTOR DKSA-RELATED"/>
    <property type="match status" value="1"/>
</dbReference>
<organism evidence="6">
    <name type="scientific">uncultured spirochete</name>
    <dbReference type="NCBI Taxonomy" id="156406"/>
    <lineage>
        <taxon>Bacteria</taxon>
        <taxon>Pseudomonadati</taxon>
        <taxon>Spirochaetota</taxon>
        <taxon>Spirochaetia</taxon>
        <taxon>Spirochaetales</taxon>
        <taxon>environmental samples</taxon>
    </lineage>
</organism>
<keyword evidence="1" id="KW-0479">Metal-binding</keyword>
<keyword evidence="3" id="KW-0862">Zinc</keyword>
<reference evidence="6" key="1">
    <citation type="submission" date="2017-02" db="EMBL/GenBank/DDBJ databases">
        <authorList>
            <person name="Regsiter A."/>
            <person name="William W."/>
        </authorList>
    </citation>
    <scope>NUCLEOTIDE SEQUENCE</scope>
    <source>
        <strain evidence="6">Bib</strain>
    </source>
</reference>
<sequence>MDNAFIERMKNLLLTQRQEILDTIAESNEQLRTVLSETDPKDSADIASDDIDRIMIEALISQDLKRYRAIEAALLRISQGRYGLCAKCGKKIPQERLEAIPYAVLCVECQKSDERRNR</sequence>
<accession>A0A3P3XGE3</accession>
<feature type="zinc finger region" description="dksA C4-type" evidence="4">
    <location>
        <begin position="85"/>
        <end position="109"/>
    </location>
</feature>
<dbReference type="EMBL" id="FWDM01000007">
    <property type="protein sequence ID" value="SLM10825.1"/>
    <property type="molecule type" value="Genomic_DNA"/>
</dbReference>
<dbReference type="PROSITE" id="PS51128">
    <property type="entry name" value="ZF_DKSA_2"/>
    <property type="match status" value="1"/>
</dbReference>
<keyword evidence="2" id="KW-0863">Zinc-finger</keyword>
<dbReference type="SUPFAM" id="SSF57716">
    <property type="entry name" value="Glucocorticoid receptor-like (DNA-binding domain)"/>
    <property type="match status" value="1"/>
</dbReference>
<dbReference type="InterPro" id="IPR000962">
    <property type="entry name" value="Znf_DskA_TraR"/>
</dbReference>
<name>A0A3P3XGE3_9SPIR</name>
<dbReference type="PANTHER" id="PTHR33823:SF4">
    <property type="entry name" value="GENERAL STRESS PROTEIN 16O"/>
    <property type="match status" value="1"/>
</dbReference>
<dbReference type="InterPro" id="IPR020460">
    <property type="entry name" value="Znf_C4-type_bac"/>
</dbReference>
<dbReference type="PRINTS" id="PR00618">
    <property type="entry name" value="DKSAZNFINGER"/>
</dbReference>
<proteinExistence type="predicted"/>
<dbReference type="SUPFAM" id="SSF109635">
    <property type="entry name" value="DnaK suppressor protein DksA, alpha-hairpin domain"/>
    <property type="match status" value="1"/>
</dbReference>
<evidence type="ECO:0000256" key="4">
    <source>
        <dbReference type="PROSITE-ProRule" id="PRU00510"/>
    </source>
</evidence>
<dbReference type="InterPro" id="IPR037187">
    <property type="entry name" value="DnaK_N"/>
</dbReference>
<dbReference type="GO" id="GO:0008270">
    <property type="term" value="F:zinc ion binding"/>
    <property type="evidence" value="ECO:0007669"/>
    <property type="project" value="UniProtKB-KW"/>
</dbReference>
<dbReference type="AlphaFoldDB" id="A0A3P3XGE3"/>
<protein>
    <submittedName>
        <fullName evidence="6">Transcriptional regulator, TraR/DksA family</fullName>
    </submittedName>
</protein>
<evidence type="ECO:0000256" key="3">
    <source>
        <dbReference type="ARBA" id="ARBA00022833"/>
    </source>
</evidence>
<evidence type="ECO:0000256" key="1">
    <source>
        <dbReference type="ARBA" id="ARBA00022723"/>
    </source>
</evidence>
<dbReference type="Pfam" id="PF01258">
    <property type="entry name" value="zf-dskA_traR"/>
    <property type="match status" value="1"/>
</dbReference>
<evidence type="ECO:0000256" key="2">
    <source>
        <dbReference type="ARBA" id="ARBA00022771"/>
    </source>
</evidence>
<evidence type="ECO:0000259" key="5">
    <source>
        <dbReference type="Pfam" id="PF01258"/>
    </source>
</evidence>